<dbReference type="Proteomes" id="UP000595278">
    <property type="component" value="Chromosome"/>
</dbReference>
<accession>A0A974RVU3</accession>
<keyword evidence="2" id="KW-0805">Transcription regulation</keyword>
<gene>
    <name evidence="6" type="ORF">JHT90_08465</name>
</gene>
<dbReference type="PANTHER" id="PTHR30346">
    <property type="entry name" value="TRANSCRIPTIONAL DUAL REGULATOR HCAR-RELATED"/>
    <property type="match status" value="1"/>
</dbReference>
<reference evidence="6 7" key="1">
    <citation type="submission" date="2021-01" db="EMBL/GenBank/DDBJ databases">
        <title>Entomomonas sp. F2A isolated from a house cricket (Acheta domesticus).</title>
        <authorList>
            <person name="Spergser J."/>
            <person name="Busse H.-J."/>
        </authorList>
    </citation>
    <scope>NUCLEOTIDE SEQUENCE [LARGE SCALE GENOMIC DNA]</scope>
    <source>
        <strain evidence="6 7">F2A</strain>
    </source>
</reference>
<dbReference type="CDD" id="cd08451">
    <property type="entry name" value="PBP2_BudR"/>
    <property type="match status" value="1"/>
</dbReference>
<dbReference type="KEGG" id="eaz:JHT90_08465"/>
<dbReference type="EMBL" id="CP067393">
    <property type="protein sequence ID" value="QQP84455.1"/>
    <property type="molecule type" value="Genomic_DNA"/>
</dbReference>
<dbReference type="PRINTS" id="PR00039">
    <property type="entry name" value="HTHLYSR"/>
</dbReference>
<dbReference type="SUPFAM" id="SSF46785">
    <property type="entry name" value="Winged helix' DNA-binding domain"/>
    <property type="match status" value="1"/>
</dbReference>
<dbReference type="FunFam" id="1.10.10.10:FF:000001">
    <property type="entry name" value="LysR family transcriptional regulator"/>
    <property type="match status" value="1"/>
</dbReference>
<evidence type="ECO:0000313" key="7">
    <source>
        <dbReference type="Proteomes" id="UP000595278"/>
    </source>
</evidence>
<proteinExistence type="inferred from homology"/>
<evidence type="ECO:0000313" key="6">
    <source>
        <dbReference type="EMBL" id="QQP84455.1"/>
    </source>
</evidence>
<dbReference type="Pfam" id="PF00126">
    <property type="entry name" value="HTH_1"/>
    <property type="match status" value="1"/>
</dbReference>
<dbReference type="GO" id="GO:0003700">
    <property type="term" value="F:DNA-binding transcription factor activity"/>
    <property type="evidence" value="ECO:0007669"/>
    <property type="project" value="InterPro"/>
</dbReference>
<dbReference type="AlphaFoldDB" id="A0A974RVU3"/>
<feature type="domain" description="HTH lysR-type" evidence="5">
    <location>
        <begin position="1"/>
        <end position="58"/>
    </location>
</feature>
<dbReference type="GO" id="GO:0003677">
    <property type="term" value="F:DNA binding"/>
    <property type="evidence" value="ECO:0007669"/>
    <property type="project" value="UniProtKB-KW"/>
</dbReference>
<dbReference type="RefSeq" id="WP_201090352.1">
    <property type="nucleotide sequence ID" value="NZ_CP067393.1"/>
</dbReference>
<evidence type="ECO:0000256" key="2">
    <source>
        <dbReference type="ARBA" id="ARBA00023015"/>
    </source>
</evidence>
<dbReference type="InterPro" id="IPR036388">
    <property type="entry name" value="WH-like_DNA-bd_sf"/>
</dbReference>
<evidence type="ECO:0000256" key="4">
    <source>
        <dbReference type="ARBA" id="ARBA00023163"/>
    </source>
</evidence>
<dbReference type="Gene3D" id="1.10.10.10">
    <property type="entry name" value="Winged helix-like DNA-binding domain superfamily/Winged helix DNA-binding domain"/>
    <property type="match status" value="1"/>
</dbReference>
<comment type="similarity">
    <text evidence="1">Belongs to the LysR transcriptional regulatory family.</text>
</comment>
<dbReference type="PANTHER" id="PTHR30346:SF30">
    <property type="entry name" value="SMALL NEUTRAL PROTEASE REGULATORY PROTEIN"/>
    <property type="match status" value="1"/>
</dbReference>
<dbReference type="Pfam" id="PF03466">
    <property type="entry name" value="LysR_substrate"/>
    <property type="match status" value="1"/>
</dbReference>
<dbReference type="GO" id="GO:0032993">
    <property type="term" value="C:protein-DNA complex"/>
    <property type="evidence" value="ECO:0007669"/>
    <property type="project" value="TreeGrafter"/>
</dbReference>
<evidence type="ECO:0000256" key="1">
    <source>
        <dbReference type="ARBA" id="ARBA00009437"/>
    </source>
</evidence>
<evidence type="ECO:0000256" key="3">
    <source>
        <dbReference type="ARBA" id="ARBA00023125"/>
    </source>
</evidence>
<evidence type="ECO:0000259" key="5">
    <source>
        <dbReference type="PROSITE" id="PS50931"/>
    </source>
</evidence>
<dbReference type="SUPFAM" id="SSF53850">
    <property type="entry name" value="Periplasmic binding protein-like II"/>
    <property type="match status" value="1"/>
</dbReference>
<name>A0A974RVU3_9GAMM</name>
<dbReference type="Gene3D" id="3.40.190.10">
    <property type="entry name" value="Periplasmic binding protein-like II"/>
    <property type="match status" value="2"/>
</dbReference>
<keyword evidence="3" id="KW-0238">DNA-binding</keyword>
<dbReference type="InterPro" id="IPR000847">
    <property type="entry name" value="LysR_HTH_N"/>
</dbReference>
<dbReference type="InterPro" id="IPR005119">
    <property type="entry name" value="LysR_subst-bd"/>
</dbReference>
<organism evidence="6 7">
    <name type="scientific">Entomomonas asaccharolytica</name>
    <dbReference type="NCBI Taxonomy" id="2785331"/>
    <lineage>
        <taxon>Bacteria</taxon>
        <taxon>Pseudomonadati</taxon>
        <taxon>Pseudomonadota</taxon>
        <taxon>Gammaproteobacteria</taxon>
        <taxon>Pseudomonadales</taxon>
        <taxon>Pseudomonadaceae</taxon>
        <taxon>Entomomonas</taxon>
    </lineage>
</organism>
<sequence length="293" mass="32141">MELRHLRYFLAVAKEGNMTRAAEQLGIAQPPLSMQIKNLEDELGVLLFQRTAHGVVLTPAGVMFEIEAKRTLDNAELAKRIAQQAAKGEIGQLRLGFTGAATFNPIVPTSIRTFKKNFPAVALTLEEINTTYLLQRLLDNHLDTAFIRPIDSMPEGIKLHYLPEEPMVIALPSTHTLARKKLLKITDLAKESFIFIPAAPGTTLYSSLFKLCHEAGFTPQIGQPAPQISSVINLVAAGLGISVVPASLSQIKLKGVCYREFAKPIPTAQLALAWFDENAATVKRLLDIVQHLS</sequence>
<dbReference type="InterPro" id="IPR037410">
    <property type="entry name" value="BudR_PBP2"/>
</dbReference>
<dbReference type="InterPro" id="IPR036390">
    <property type="entry name" value="WH_DNA-bd_sf"/>
</dbReference>
<dbReference type="PROSITE" id="PS50931">
    <property type="entry name" value="HTH_LYSR"/>
    <property type="match status" value="1"/>
</dbReference>
<keyword evidence="4" id="KW-0804">Transcription</keyword>
<protein>
    <submittedName>
        <fullName evidence="6">LysR family transcriptional regulator</fullName>
    </submittedName>
</protein>
<keyword evidence="7" id="KW-1185">Reference proteome</keyword>